<gene>
    <name evidence="1" type="ORF">H5410_017700</name>
</gene>
<organism evidence="1 2">
    <name type="scientific">Solanum commersonii</name>
    <name type="common">Commerson's wild potato</name>
    <name type="synonym">Commerson's nightshade</name>
    <dbReference type="NCBI Taxonomy" id="4109"/>
    <lineage>
        <taxon>Eukaryota</taxon>
        <taxon>Viridiplantae</taxon>
        <taxon>Streptophyta</taxon>
        <taxon>Embryophyta</taxon>
        <taxon>Tracheophyta</taxon>
        <taxon>Spermatophyta</taxon>
        <taxon>Magnoliopsida</taxon>
        <taxon>eudicotyledons</taxon>
        <taxon>Gunneridae</taxon>
        <taxon>Pentapetalae</taxon>
        <taxon>asterids</taxon>
        <taxon>lamiids</taxon>
        <taxon>Solanales</taxon>
        <taxon>Solanaceae</taxon>
        <taxon>Solanoideae</taxon>
        <taxon>Solaneae</taxon>
        <taxon>Solanum</taxon>
    </lineage>
</organism>
<name>A0A9J6A140_SOLCO</name>
<evidence type="ECO:0000313" key="1">
    <source>
        <dbReference type="EMBL" id="KAG5617876.1"/>
    </source>
</evidence>
<sequence>MKTKVGSLESPHLLYHDSIARRILRNYQGKAEEEDWGFVDTHPGLTEGQVAKAKFHPGDS</sequence>
<evidence type="ECO:0000313" key="2">
    <source>
        <dbReference type="Proteomes" id="UP000824120"/>
    </source>
</evidence>
<keyword evidence="2" id="KW-1185">Reference proteome</keyword>
<accession>A0A9J6A140</accession>
<dbReference type="AlphaFoldDB" id="A0A9J6A140"/>
<proteinExistence type="predicted"/>
<dbReference type="EMBL" id="JACXVP010000003">
    <property type="protein sequence ID" value="KAG5617876.1"/>
    <property type="molecule type" value="Genomic_DNA"/>
</dbReference>
<dbReference type="Proteomes" id="UP000824120">
    <property type="component" value="Chromosome 3"/>
</dbReference>
<reference evidence="1 2" key="1">
    <citation type="submission" date="2020-09" db="EMBL/GenBank/DDBJ databases">
        <title>De no assembly of potato wild relative species, Solanum commersonii.</title>
        <authorList>
            <person name="Cho K."/>
        </authorList>
    </citation>
    <scope>NUCLEOTIDE SEQUENCE [LARGE SCALE GENOMIC DNA]</scope>
    <source>
        <strain evidence="1">LZ3.2</strain>
        <tissue evidence="1">Leaf</tissue>
    </source>
</reference>
<protein>
    <submittedName>
        <fullName evidence="1">Uncharacterized protein</fullName>
    </submittedName>
</protein>
<comment type="caution">
    <text evidence="1">The sequence shown here is derived from an EMBL/GenBank/DDBJ whole genome shotgun (WGS) entry which is preliminary data.</text>
</comment>